<keyword evidence="2" id="KW-1185">Reference proteome</keyword>
<accession>A0ACC3MYD0</accession>
<gene>
    <name evidence="1" type="primary">ERV1_1</name>
    <name evidence="1" type="ORF">LTR37_012887</name>
</gene>
<evidence type="ECO:0000313" key="1">
    <source>
        <dbReference type="EMBL" id="KAK3706186.1"/>
    </source>
</evidence>
<reference evidence="1" key="1">
    <citation type="submission" date="2023-07" db="EMBL/GenBank/DDBJ databases">
        <title>Black Yeasts Isolated from many extreme environments.</title>
        <authorList>
            <person name="Coleine C."/>
            <person name="Stajich J.E."/>
            <person name="Selbmann L."/>
        </authorList>
    </citation>
    <scope>NUCLEOTIDE SEQUENCE</scope>
    <source>
        <strain evidence="1">CCFEE 5714</strain>
    </source>
</reference>
<organism evidence="1 2">
    <name type="scientific">Vermiconidia calcicola</name>
    <dbReference type="NCBI Taxonomy" id="1690605"/>
    <lineage>
        <taxon>Eukaryota</taxon>
        <taxon>Fungi</taxon>
        <taxon>Dikarya</taxon>
        <taxon>Ascomycota</taxon>
        <taxon>Pezizomycotina</taxon>
        <taxon>Dothideomycetes</taxon>
        <taxon>Dothideomycetidae</taxon>
        <taxon>Mycosphaerellales</taxon>
        <taxon>Extremaceae</taxon>
        <taxon>Vermiconidia</taxon>
    </lineage>
</organism>
<name>A0ACC3MYD0_9PEZI</name>
<keyword evidence="1" id="KW-0560">Oxidoreductase</keyword>
<comment type="caution">
    <text evidence="1">The sequence shown here is derived from an EMBL/GenBank/DDBJ whole genome shotgun (WGS) entry which is preliminary data.</text>
</comment>
<sequence length="149" mass="16590">MPTTDLDIPILQYFFCSVEGATGMPPQPLDATPQQFAEAQRKEQQQDGDTKSTPLPKGVVLGPDGKPYVTNMPHVYIVRRMESDDEGASRPVKADINLQYICGASSYSTRRTLRLSTRRRRTRSLNMDSPTHNDSSISREAIPHPTDGN</sequence>
<dbReference type="EC" id="1.8.3.2" evidence="1"/>
<dbReference type="Proteomes" id="UP001281147">
    <property type="component" value="Unassembled WGS sequence"/>
</dbReference>
<protein>
    <submittedName>
        <fullName evidence="1">Flavin-linked sulfhydryl oxidase of the mitochondrial IMS</fullName>
        <ecNumber evidence="1">1.8.3.2</ecNumber>
    </submittedName>
</protein>
<proteinExistence type="predicted"/>
<evidence type="ECO:0000313" key="2">
    <source>
        <dbReference type="Proteomes" id="UP001281147"/>
    </source>
</evidence>
<dbReference type="EMBL" id="JAUTXU010000122">
    <property type="protein sequence ID" value="KAK3706186.1"/>
    <property type="molecule type" value="Genomic_DNA"/>
</dbReference>